<dbReference type="EC" id="6.3.5.4" evidence="3"/>
<comment type="similarity">
    <text evidence="2">Belongs to the asparagine synthetase family.</text>
</comment>
<feature type="binding site" evidence="9">
    <location>
        <position position="96"/>
    </location>
    <ligand>
        <name>L-glutamine</name>
        <dbReference type="ChEBI" id="CHEBI:58359"/>
    </ligand>
</feature>
<evidence type="ECO:0000313" key="12">
    <source>
        <dbReference type="EMBL" id="MBB5628347.1"/>
    </source>
</evidence>
<evidence type="ECO:0000256" key="5">
    <source>
        <dbReference type="ARBA" id="ARBA00022840"/>
    </source>
</evidence>
<dbReference type="InterPro" id="IPR006426">
    <property type="entry name" value="Asn_synth_AEB"/>
</dbReference>
<evidence type="ECO:0000256" key="4">
    <source>
        <dbReference type="ARBA" id="ARBA00022741"/>
    </source>
</evidence>
<keyword evidence="12" id="KW-0436">Ligase</keyword>
<dbReference type="InterPro" id="IPR033738">
    <property type="entry name" value="AsnB_N"/>
</dbReference>
<dbReference type="CDD" id="cd01991">
    <property type="entry name" value="Asn_synthase_B_C"/>
    <property type="match status" value="1"/>
</dbReference>
<keyword evidence="5 9" id="KW-0067">ATP-binding</keyword>
<dbReference type="NCBIfam" id="TIGR01536">
    <property type="entry name" value="asn_synth_AEB"/>
    <property type="match status" value="1"/>
</dbReference>
<dbReference type="Pfam" id="PF13537">
    <property type="entry name" value="GATase_7"/>
    <property type="match status" value="1"/>
</dbReference>
<keyword evidence="4 9" id="KW-0547">Nucleotide-binding</keyword>
<feature type="binding site" evidence="9">
    <location>
        <position position="255"/>
    </location>
    <ligand>
        <name>ATP</name>
        <dbReference type="ChEBI" id="CHEBI:30616"/>
    </ligand>
</feature>
<comment type="catalytic activity">
    <reaction evidence="8">
        <text>L-aspartate + L-glutamine + ATP + H2O = L-asparagine + L-glutamate + AMP + diphosphate + H(+)</text>
        <dbReference type="Rhea" id="RHEA:12228"/>
        <dbReference type="ChEBI" id="CHEBI:15377"/>
        <dbReference type="ChEBI" id="CHEBI:15378"/>
        <dbReference type="ChEBI" id="CHEBI:29985"/>
        <dbReference type="ChEBI" id="CHEBI:29991"/>
        <dbReference type="ChEBI" id="CHEBI:30616"/>
        <dbReference type="ChEBI" id="CHEBI:33019"/>
        <dbReference type="ChEBI" id="CHEBI:58048"/>
        <dbReference type="ChEBI" id="CHEBI:58359"/>
        <dbReference type="ChEBI" id="CHEBI:456215"/>
        <dbReference type="EC" id="6.3.5.4"/>
    </reaction>
</comment>
<feature type="domain" description="Glutamine amidotransferase type-2" evidence="11">
    <location>
        <begin position="1"/>
        <end position="208"/>
    </location>
</feature>
<protein>
    <recommendedName>
        <fullName evidence="3">asparagine synthase (glutamine-hydrolyzing)</fullName>
        <ecNumber evidence="3">6.3.5.4</ecNumber>
    </recommendedName>
</protein>
<feature type="binding site" evidence="9">
    <location>
        <position position="286"/>
    </location>
    <ligand>
        <name>ATP</name>
        <dbReference type="ChEBI" id="CHEBI:30616"/>
    </ligand>
</feature>
<dbReference type="InterPro" id="IPR017932">
    <property type="entry name" value="GATase_2_dom"/>
</dbReference>
<dbReference type="Pfam" id="PF00733">
    <property type="entry name" value="Asn_synthase"/>
    <property type="match status" value="1"/>
</dbReference>
<dbReference type="AlphaFoldDB" id="A0A7W8Z6E0"/>
<dbReference type="PROSITE" id="PS51278">
    <property type="entry name" value="GATASE_TYPE_2"/>
    <property type="match status" value="1"/>
</dbReference>
<dbReference type="CDD" id="cd00712">
    <property type="entry name" value="AsnB"/>
    <property type="match status" value="1"/>
</dbReference>
<evidence type="ECO:0000256" key="1">
    <source>
        <dbReference type="ARBA" id="ARBA00005187"/>
    </source>
</evidence>
<dbReference type="InterPro" id="IPR001962">
    <property type="entry name" value="Asn_synthase"/>
</dbReference>
<dbReference type="GO" id="GO:0005829">
    <property type="term" value="C:cytosol"/>
    <property type="evidence" value="ECO:0007669"/>
    <property type="project" value="TreeGrafter"/>
</dbReference>
<dbReference type="SUPFAM" id="SSF56235">
    <property type="entry name" value="N-terminal nucleophile aminohydrolases (Ntn hydrolases)"/>
    <property type="match status" value="1"/>
</dbReference>
<evidence type="ECO:0000256" key="3">
    <source>
        <dbReference type="ARBA" id="ARBA00012737"/>
    </source>
</evidence>
<dbReference type="GO" id="GO:0005524">
    <property type="term" value="F:ATP binding"/>
    <property type="evidence" value="ECO:0007669"/>
    <property type="project" value="UniProtKB-KW"/>
</dbReference>
<evidence type="ECO:0000256" key="6">
    <source>
        <dbReference type="ARBA" id="ARBA00022888"/>
    </source>
</evidence>
<evidence type="ECO:0000256" key="7">
    <source>
        <dbReference type="ARBA" id="ARBA00022962"/>
    </source>
</evidence>
<keyword evidence="13" id="KW-1185">Reference proteome</keyword>
<feature type="site" description="Important for beta-aspartyl-AMP intermediate formation" evidence="10">
    <location>
        <position position="377"/>
    </location>
</feature>
<keyword evidence="6" id="KW-0061">Asparagine biosynthesis</keyword>
<organism evidence="12 13">
    <name type="scientific">Sphaerisporangium krabiense</name>
    <dbReference type="NCBI Taxonomy" id="763782"/>
    <lineage>
        <taxon>Bacteria</taxon>
        <taxon>Bacillati</taxon>
        <taxon>Actinomycetota</taxon>
        <taxon>Actinomycetes</taxon>
        <taxon>Streptosporangiales</taxon>
        <taxon>Streptosporangiaceae</taxon>
        <taxon>Sphaerisporangium</taxon>
    </lineage>
</organism>
<dbReference type="GO" id="GO:0006529">
    <property type="term" value="P:asparagine biosynthetic process"/>
    <property type="evidence" value="ECO:0007669"/>
    <property type="project" value="UniProtKB-KW"/>
</dbReference>
<dbReference type="Proteomes" id="UP000588112">
    <property type="component" value="Unassembled WGS sequence"/>
</dbReference>
<keyword evidence="6" id="KW-0028">Amino-acid biosynthesis</keyword>
<name>A0A7W8Z6E0_9ACTN</name>
<evidence type="ECO:0000313" key="13">
    <source>
        <dbReference type="Proteomes" id="UP000588112"/>
    </source>
</evidence>
<dbReference type="InterPro" id="IPR051786">
    <property type="entry name" value="ASN_synthetase/amidase"/>
</dbReference>
<comment type="caution">
    <text evidence="12">The sequence shown here is derived from an EMBL/GenBank/DDBJ whole genome shotgun (WGS) entry which is preliminary data.</text>
</comment>
<evidence type="ECO:0000256" key="8">
    <source>
        <dbReference type="ARBA" id="ARBA00048741"/>
    </source>
</evidence>
<keyword evidence="7" id="KW-0315">Glutamine amidotransferase</keyword>
<evidence type="ECO:0000256" key="10">
    <source>
        <dbReference type="PIRSR" id="PIRSR001589-3"/>
    </source>
</evidence>
<comment type="pathway">
    <text evidence="1">Amino-acid biosynthesis; L-asparagine biosynthesis; L-asparagine from L-aspartate (L-Gln route): step 1/1.</text>
</comment>
<proteinExistence type="inferred from homology"/>
<dbReference type="SUPFAM" id="SSF52402">
    <property type="entry name" value="Adenine nucleotide alpha hydrolases-like"/>
    <property type="match status" value="1"/>
</dbReference>
<dbReference type="PANTHER" id="PTHR43284:SF1">
    <property type="entry name" value="ASPARAGINE SYNTHETASE"/>
    <property type="match status" value="1"/>
</dbReference>
<dbReference type="GO" id="GO:0004066">
    <property type="term" value="F:asparagine synthase (glutamine-hydrolyzing) activity"/>
    <property type="evidence" value="ECO:0007669"/>
    <property type="project" value="UniProtKB-EC"/>
</dbReference>
<evidence type="ECO:0000256" key="2">
    <source>
        <dbReference type="ARBA" id="ARBA00005752"/>
    </source>
</evidence>
<dbReference type="InterPro" id="IPR029055">
    <property type="entry name" value="Ntn_hydrolases_N"/>
</dbReference>
<gene>
    <name evidence="12" type="ORF">BJ981_004046</name>
</gene>
<sequence>MGYDRDLTESRDTLRGMTEQMACRGPDDEGMWLSPHGAVGHRRLAIIDIEGGRQPMIAEEDGRELVVLTYSGEVYNFTELREELEELGHRFRTRSDTEVVLRAYLEWGPGFAARLNGMYALGIWDTRTEEMLLVRDRMGIKPLYYYPTLDGVLFGSEPKAILANPLCRPAVDADGLRELLSFVKTPENGIYQGMYEVRPGSVVTVGRHGVAKERYWRLESHEHTDDVETTVATVRGLLDDIVERQLISDVPLCTLLSGGLDSSAVTALAANALYRYEEGKLRSFAVDFVGYAENFSPDEMRDTPDTPYVHDLVRHLDELGVEHADIILDSGDLMDPEVRSAVLRARDMPTGIGDMDSSLYLLFKAIRGHSTVALSGESADEVFGGYRWFHDPKAVHAGTFPWLVEGSGHRFTALEDVLRPDLARELDVPGYRAARYRQALDEVPRLPGETGLEARMREISYLHLTRFVQILLDRKDRMSMAVGLEVRVPFCDHRLVEYVFNAPWAMKTFDGREKSLLRAAVRDVLPASVLERRKSPYPSTQDPAYEKGLRDRTARVLSGHVAAEPLVDVGRIRAMLEAPQDEVSRHDVRGALEGFLQFNAWLERYRVRVDV</sequence>
<evidence type="ECO:0000259" key="11">
    <source>
        <dbReference type="PROSITE" id="PS51278"/>
    </source>
</evidence>
<evidence type="ECO:0000256" key="9">
    <source>
        <dbReference type="PIRSR" id="PIRSR001589-2"/>
    </source>
</evidence>
<dbReference type="PANTHER" id="PTHR43284">
    <property type="entry name" value="ASPARAGINE SYNTHETASE (GLUTAMINE-HYDROLYZING)"/>
    <property type="match status" value="1"/>
</dbReference>
<reference evidence="12 13" key="1">
    <citation type="submission" date="2020-08" db="EMBL/GenBank/DDBJ databases">
        <title>Sequencing the genomes of 1000 actinobacteria strains.</title>
        <authorList>
            <person name="Klenk H.-P."/>
        </authorList>
    </citation>
    <scope>NUCLEOTIDE SEQUENCE [LARGE SCALE GENOMIC DNA]</scope>
    <source>
        <strain evidence="12 13">DSM 45790</strain>
    </source>
</reference>
<accession>A0A7W8Z6E0</accession>
<dbReference type="PIRSF" id="PIRSF001589">
    <property type="entry name" value="Asn_synthetase_glu-h"/>
    <property type="match status" value="1"/>
</dbReference>
<dbReference type="EMBL" id="JACHBR010000001">
    <property type="protein sequence ID" value="MBB5628347.1"/>
    <property type="molecule type" value="Genomic_DNA"/>
</dbReference>
<dbReference type="Gene3D" id="3.40.50.620">
    <property type="entry name" value="HUPs"/>
    <property type="match status" value="1"/>
</dbReference>
<feature type="binding site" evidence="9">
    <location>
        <begin position="375"/>
        <end position="376"/>
    </location>
    <ligand>
        <name>ATP</name>
        <dbReference type="ChEBI" id="CHEBI:30616"/>
    </ligand>
</feature>
<dbReference type="Gene3D" id="3.60.20.10">
    <property type="entry name" value="Glutamine Phosphoribosylpyrophosphate, subunit 1, domain 1"/>
    <property type="match status" value="1"/>
</dbReference>
<dbReference type="InterPro" id="IPR014729">
    <property type="entry name" value="Rossmann-like_a/b/a_fold"/>
</dbReference>